<sequence length="232" mass="25321">MESAQLRDLVSQHESIIHQMDACCGIGSAEADSLTSAYGTAFTALLSKQTFKLQEVTEDINNSTHQEAATTAQESTSSTTDKSRARHQSSPASSASRVLSIANISRLSADNTAPSDASANPWPTTESLHAFRLHLAADMMMQYEDTHRCNHHMCFHVITTEKGDKSVASIEPLLKLPPCAKLDELIKNAGQDQSAGAKANVVKAMLNDITTVDFRKQFKCHFWGELSVLDQK</sequence>
<protein>
    <submittedName>
        <fullName evidence="2">Uncharacterized protein</fullName>
    </submittedName>
</protein>
<evidence type="ECO:0000313" key="2">
    <source>
        <dbReference type="EMBL" id="CAE7926454.1"/>
    </source>
</evidence>
<gene>
    <name evidence="2" type="ORF">SNEC2469_LOCUS32096</name>
</gene>
<dbReference type="Proteomes" id="UP000601435">
    <property type="component" value="Unassembled WGS sequence"/>
</dbReference>
<name>A0A813BVC4_9DINO</name>
<evidence type="ECO:0000256" key="1">
    <source>
        <dbReference type="SAM" id="MobiDB-lite"/>
    </source>
</evidence>
<feature type="compositionally biased region" description="Low complexity" evidence="1">
    <location>
        <begin position="88"/>
        <end position="97"/>
    </location>
</feature>
<feature type="compositionally biased region" description="Low complexity" evidence="1">
    <location>
        <begin position="63"/>
        <end position="80"/>
    </location>
</feature>
<dbReference type="EMBL" id="CAJNJA010079969">
    <property type="protein sequence ID" value="CAE7926454.1"/>
    <property type="molecule type" value="Genomic_DNA"/>
</dbReference>
<feature type="region of interest" description="Disordered" evidence="1">
    <location>
        <begin position="63"/>
        <end position="97"/>
    </location>
</feature>
<reference evidence="2" key="1">
    <citation type="submission" date="2021-02" db="EMBL/GenBank/DDBJ databases">
        <authorList>
            <person name="Dougan E. K."/>
            <person name="Rhodes N."/>
            <person name="Thang M."/>
            <person name="Chan C."/>
        </authorList>
    </citation>
    <scope>NUCLEOTIDE SEQUENCE</scope>
</reference>
<organism evidence="2 3">
    <name type="scientific">Symbiodinium necroappetens</name>
    <dbReference type="NCBI Taxonomy" id="1628268"/>
    <lineage>
        <taxon>Eukaryota</taxon>
        <taxon>Sar</taxon>
        <taxon>Alveolata</taxon>
        <taxon>Dinophyceae</taxon>
        <taxon>Suessiales</taxon>
        <taxon>Symbiodiniaceae</taxon>
        <taxon>Symbiodinium</taxon>
    </lineage>
</organism>
<accession>A0A813BVC4</accession>
<evidence type="ECO:0000313" key="3">
    <source>
        <dbReference type="Proteomes" id="UP000601435"/>
    </source>
</evidence>
<dbReference type="AlphaFoldDB" id="A0A813BVC4"/>
<proteinExistence type="predicted"/>
<comment type="caution">
    <text evidence="2">The sequence shown here is derived from an EMBL/GenBank/DDBJ whole genome shotgun (WGS) entry which is preliminary data.</text>
</comment>
<keyword evidence="3" id="KW-1185">Reference proteome</keyword>